<dbReference type="AlphaFoldDB" id="A0A931A7V4"/>
<protein>
    <submittedName>
        <fullName evidence="1">Uncharacterized protein</fullName>
    </submittedName>
</protein>
<evidence type="ECO:0000313" key="1">
    <source>
        <dbReference type="EMBL" id="MBF8186630.1"/>
    </source>
</evidence>
<comment type="caution">
    <text evidence="1">The sequence shown here is derived from an EMBL/GenBank/DDBJ whole genome shotgun (WGS) entry which is preliminary data.</text>
</comment>
<reference evidence="1" key="1">
    <citation type="submission" date="2020-11" db="EMBL/GenBank/DDBJ databases">
        <title>Whole-genome analyses of Nonomuraea sp. K274.</title>
        <authorList>
            <person name="Veyisoglu A."/>
        </authorList>
    </citation>
    <scope>NUCLEOTIDE SEQUENCE</scope>
    <source>
        <strain evidence="1">K274</strain>
    </source>
</reference>
<keyword evidence="2" id="KW-1185">Reference proteome</keyword>
<dbReference type="RefSeq" id="WP_195895599.1">
    <property type="nucleotide sequence ID" value="NZ_JADOGI010000030.1"/>
</dbReference>
<proteinExistence type="predicted"/>
<dbReference type="Proteomes" id="UP000605361">
    <property type="component" value="Unassembled WGS sequence"/>
</dbReference>
<name>A0A931A7V4_9ACTN</name>
<accession>A0A931A7V4</accession>
<organism evidence="1 2">
    <name type="scientific">Nonomuraea cypriaca</name>
    <dbReference type="NCBI Taxonomy" id="1187855"/>
    <lineage>
        <taxon>Bacteria</taxon>
        <taxon>Bacillati</taxon>
        <taxon>Actinomycetota</taxon>
        <taxon>Actinomycetes</taxon>
        <taxon>Streptosporangiales</taxon>
        <taxon>Streptosporangiaceae</taxon>
        <taxon>Nonomuraea</taxon>
    </lineage>
</organism>
<gene>
    <name evidence="1" type="ORF">ITP53_12930</name>
</gene>
<dbReference type="EMBL" id="JADOGI010000030">
    <property type="protein sequence ID" value="MBF8186630.1"/>
    <property type="molecule type" value="Genomic_DNA"/>
</dbReference>
<sequence length="66" mass="7028">MITSPPNRQGFVLLRTLDRLRRLGDPADVLGAGAGRLAAVFAAATAVRDHLLADPRFAEVDTAVLM</sequence>
<evidence type="ECO:0000313" key="2">
    <source>
        <dbReference type="Proteomes" id="UP000605361"/>
    </source>
</evidence>